<proteinExistence type="predicted"/>
<keyword evidence="3" id="KW-1185">Reference proteome</keyword>
<dbReference type="PANTHER" id="PTHR35004">
    <property type="entry name" value="TRANSPOSASE RV3428C-RELATED"/>
    <property type="match status" value="1"/>
</dbReference>
<dbReference type="AlphaFoldDB" id="A0A1Y6D0H9"/>
<accession>A0A1Y6D0H9</accession>
<protein>
    <recommendedName>
        <fullName evidence="1">Integrase catalytic domain-containing protein</fullName>
    </recommendedName>
</protein>
<organism evidence="2 3">
    <name type="scientific">Methylomagnum ishizawai</name>
    <dbReference type="NCBI Taxonomy" id="1760988"/>
    <lineage>
        <taxon>Bacteria</taxon>
        <taxon>Pseudomonadati</taxon>
        <taxon>Pseudomonadota</taxon>
        <taxon>Gammaproteobacteria</taxon>
        <taxon>Methylococcales</taxon>
        <taxon>Methylococcaceae</taxon>
        <taxon>Methylomagnum</taxon>
    </lineage>
</organism>
<dbReference type="GO" id="GO:0003676">
    <property type="term" value="F:nucleic acid binding"/>
    <property type="evidence" value="ECO:0007669"/>
    <property type="project" value="InterPro"/>
</dbReference>
<evidence type="ECO:0000313" key="2">
    <source>
        <dbReference type="EMBL" id="SMF94333.1"/>
    </source>
</evidence>
<feature type="domain" description="Integrase catalytic" evidence="1">
    <location>
        <begin position="158"/>
        <end position="361"/>
    </location>
</feature>
<dbReference type="RefSeq" id="WP_085211607.1">
    <property type="nucleotide sequence ID" value="NZ_FXAM01000001.1"/>
</dbReference>
<evidence type="ECO:0000259" key="1">
    <source>
        <dbReference type="PROSITE" id="PS50994"/>
    </source>
</evidence>
<dbReference type="STRING" id="1760988.SAMN02949497_1643"/>
<dbReference type="InterPro" id="IPR001584">
    <property type="entry name" value="Integrase_cat-core"/>
</dbReference>
<dbReference type="GO" id="GO:0015074">
    <property type="term" value="P:DNA integration"/>
    <property type="evidence" value="ECO:0007669"/>
    <property type="project" value="InterPro"/>
</dbReference>
<dbReference type="EMBL" id="FXAM01000001">
    <property type="protein sequence ID" value="SMF94333.1"/>
    <property type="molecule type" value="Genomic_DNA"/>
</dbReference>
<reference evidence="2 3" key="1">
    <citation type="submission" date="2016-12" db="EMBL/GenBank/DDBJ databases">
        <authorList>
            <person name="Song W.-J."/>
            <person name="Kurnit D.M."/>
        </authorList>
    </citation>
    <scope>NUCLEOTIDE SEQUENCE [LARGE SCALE GENOMIC DNA]</scope>
    <source>
        <strain evidence="2 3">175</strain>
    </source>
</reference>
<dbReference type="SUPFAM" id="SSF53098">
    <property type="entry name" value="Ribonuclease H-like"/>
    <property type="match status" value="1"/>
</dbReference>
<dbReference type="Proteomes" id="UP000192923">
    <property type="component" value="Unassembled WGS sequence"/>
</dbReference>
<evidence type="ECO:0000313" key="3">
    <source>
        <dbReference type="Proteomes" id="UP000192923"/>
    </source>
</evidence>
<sequence length="607" mass="68692">MDPRRAVIVTRYLDKLDATPHGEKQAVIDAACAELGVSRGTFNTLARKIRGRKNKKRTPPEGKASATAAGVSALTLEEAKLIMTYIMETYRKNGKRRAVPLDEAVSVLRDNGEIIAGRVDPETGEIFRLSISQIRKAMRAYHLHPDQMRNPAPANGLNTPHPNHMWQIDASVCVLYYLNDGGAVVEEIDEAVHYKNKPHNLEAIASWRVIRYVLTDHTTNLTRWRYYRHSESGEHVVEFLCWAMAPKPDPGIDPFEGRPEHLYVDPGIGNNRLVQTFCRRLGIELRSHKPRRARATGSVENGQLRVELRFESGLKFQRHTIKSFDDLNALAQTYQLRYNSDPTKTVGRHGMTRMDAWMHIREEHLVRTQPMDVLLSLATKDPKTPKISDAMRIEFQGRTYSVVGVPGAYPRGKVTVHWHPFLECAMALVEDAEGRETLIELEDVTGTVDPANEQWGFHTDTARYGQEYKSRPDTEVDTLRKEITLLASNSATQEEDEKKRRRKDFVPFDGRIDPCKAAKEAEPPIRIKKHAVDLMLTAPGLELIPLNHIQAAKLLKGRMGDAWTAEHFADLQRRYPKGVPEADIESLLEEFQGGKAPAQKPVLKVVK</sequence>
<dbReference type="PROSITE" id="PS50994">
    <property type="entry name" value="INTEGRASE"/>
    <property type="match status" value="1"/>
</dbReference>
<dbReference type="InterPro" id="IPR012337">
    <property type="entry name" value="RNaseH-like_sf"/>
</dbReference>
<gene>
    <name evidence="2" type="ORF">SAMN02949497_1643</name>
</gene>
<name>A0A1Y6D0H9_9GAMM</name>
<dbReference type="OrthoDB" id="491070at2"/>
<dbReference type="PANTHER" id="PTHR35004:SF7">
    <property type="entry name" value="INTEGRASE PROTEIN"/>
    <property type="match status" value="1"/>
</dbReference>
<dbReference type="Gene3D" id="3.30.420.10">
    <property type="entry name" value="Ribonuclease H-like superfamily/Ribonuclease H"/>
    <property type="match status" value="1"/>
</dbReference>
<dbReference type="InterPro" id="IPR036397">
    <property type="entry name" value="RNaseH_sf"/>
</dbReference>